<dbReference type="Proteomes" id="UP000095003">
    <property type="component" value="Unassembled WGS sequence"/>
</dbReference>
<feature type="signal peptide" evidence="2">
    <location>
        <begin position="1"/>
        <end position="26"/>
    </location>
</feature>
<evidence type="ECO:0000313" key="4">
    <source>
        <dbReference type="Proteomes" id="UP000095003"/>
    </source>
</evidence>
<organism evidence="3 4">
    <name type="scientific">Eisenbergiella tayi</name>
    <dbReference type="NCBI Taxonomy" id="1432052"/>
    <lineage>
        <taxon>Bacteria</taxon>
        <taxon>Bacillati</taxon>
        <taxon>Bacillota</taxon>
        <taxon>Clostridia</taxon>
        <taxon>Lachnospirales</taxon>
        <taxon>Lachnospiraceae</taxon>
        <taxon>Eisenbergiella</taxon>
    </lineage>
</organism>
<dbReference type="EMBL" id="MCGI01000001">
    <property type="protein sequence ID" value="ODM12692.1"/>
    <property type="molecule type" value="Genomic_DNA"/>
</dbReference>
<accession>A0A1E3AVJ0</accession>
<evidence type="ECO:0000256" key="2">
    <source>
        <dbReference type="SAM" id="SignalP"/>
    </source>
</evidence>
<sequence length="274" mass="31017">MVCKHKSKKIIIFSLFLLLVSGCTKADTNIKEAARESNTKTIEAASSEPEEDINPSDTLLPEQEDTNNTEPFNIIASIPEENLYLYYGKEEDVYFDDIYLSFQNKYLALSGKNLSNPAFAPSLTLFEADSNLAVVLIEEEGTGLFITNLHVIKLDDMLEIPYEEAIGYLDRNISSVIRDDGIAVLDLGDKVIEFHVAEIETLSNLFDLIGYGGNIAYYIYEDKIYCDIALQVSPACYLGYIQLEYCLEGDSYHVDDMRFCTYSDNQIKYIEKNK</sequence>
<feature type="region of interest" description="Disordered" evidence="1">
    <location>
        <begin position="34"/>
        <end position="65"/>
    </location>
</feature>
<dbReference type="PROSITE" id="PS51257">
    <property type="entry name" value="PROKAR_LIPOPROTEIN"/>
    <property type="match status" value="1"/>
</dbReference>
<dbReference type="GeneID" id="93298992"/>
<evidence type="ECO:0000313" key="3">
    <source>
        <dbReference type="EMBL" id="ODM12692.1"/>
    </source>
</evidence>
<name>A0A1E3AVJ0_9FIRM</name>
<dbReference type="RefSeq" id="WP_069155564.1">
    <property type="nucleotide sequence ID" value="NZ_JBKXXQ010000034.1"/>
</dbReference>
<evidence type="ECO:0000256" key="1">
    <source>
        <dbReference type="SAM" id="MobiDB-lite"/>
    </source>
</evidence>
<feature type="chain" id="PRO_5009123188" evidence="2">
    <location>
        <begin position="27"/>
        <end position="274"/>
    </location>
</feature>
<comment type="caution">
    <text evidence="3">The sequence shown here is derived from an EMBL/GenBank/DDBJ whole genome shotgun (WGS) entry which is preliminary data.</text>
</comment>
<gene>
    <name evidence="3" type="ORF">BEH84_00407</name>
</gene>
<keyword evidence="2" id="KW-0732">Signal</keyword>
<proteinExistence type="predicted"/>
<protein>
    <submittedName>
        <fullName evidence="3">Uncharacterized protein</fullName>
    </submittedName>
</protein>
<reference evidence="3 4" key="1">
    <citation type="submission" date="2016-07" db="EMBL/GenBank/DDBJ databases">
        <title>Characterization of isolates of Eisenbergiella tayi derived from blood cultures, using whole genome sequencing.</title>
        <authorList>
            <person name="Burdz T."/>
            <person name="Wiebe D."/>
            <person name="Huynh C."/>
            <person name="Bernard K."/>
        </authorList>
    </citation>
    <scope>NUCLEOTIDE SEQUENCE [LARGE SCALE GENOMIC DNA]</scope>
    <source>
        <strain evidence="3 4">NML 120489</strain>
    </source>
</reference>
<dbReference type="AlphaFoldDB" id="A0A1E3AVJ0"/>